<sequence>MEVRSEGPPFRTDKLPLPPPPPRTCVQVWFIHIYSNILLWTCIVQLVALGELWNPRYIGSRVMMTLVA</sequence>
<evidence type="ECO:0000313" key="3">
    <source>
        <dbReference type="Proteomes" id="UP000607653"/>
    </source>
</evidence>
<comment type="caution">
    <text evidence="2">The sequence shown here is derived from an EMBL/GenBank/DDBJ whole genome shotgun (WGS) entry which is preliminary data.</text>
</comment>
<name>A0A822ZGB7_NELNU</name>
<feature type="transmembrane region" description="Helical" evidence="1">
    <location>
        <begin position="29"/>
        <end position="53"/>
    </location>
</feature>
<keyword evidence="1" id="KW-1133">Transmembrane helix</keyword>
<proteinExistence type="predicted"/>
<organism evidence="2 3">
    <name type="scientific">Nelumbo nucifera</name>
    <name type="common">Sacred lotus</name>
    <dbReference type="NCBI Taxonomy" id="4432"/>
    <lineage>
        <taxon>Eukaryota</taxon>
        <taxon>Viridiplantae</taxon>
        <taxon>Streptophyta</taxon>
        <taxon>Embryophyta</taxon>
        <taxon>Tracheophyta</taxon>
        <taxon>Spermatophyta</taxon>
        <taxon>Magnoliopsida</taxon>
        <taxon>Proteales</taxon>
        <taxon>Nelumbonaceae</taxon>
        <taxon>Nelumbo</taxon>
    </lineage>
</organism>
<keyword evidence="1" id="KW-0472">Membrane</keyword>
<keyword evidence="1" id="KW-0812">Transmembrane</keyword>
<gene>
    <name evidence="2" type="ORF">HUJ06_000951</name>
</gene>
<protein>
    <submittedName>
        <fullName evidence="2">Uncharacterized protein</fullName>
    </submittedName>
</protein>
<reference evidence="2 3" key="1">
    <citation type="journal article" date="2020" name="Mol. Biol. Evol.">
        <title>Distinct Expression and Methylation Patterns for Genes with Different Fates following a Single Whole-Genome Duplication in Flowering Plants.</title>
        <authorList>
            <person name="Shi T."/>
            <person name="Rahmani R.S."/>
            <person name="Gugger P.F."/>
            <person name="Wang M."/>
            <person name="Li H."/>
            <person name="Zhang Y."/>
            <person name="Li Z."/>
            <person name="Wang Q."/>
            <person name="Van de Peer Y."/>
            <person name="Marchal K."/>
            <person name="Chen J."/>
        </authorList>
    </citation>
    <scope>NUCLEOTIDE SEQUENCE [LARGE SCALE GENOMIC DNA]</scope>
    <source>
        <tissue evidence="2">Leaf</tissue>
    </source>
</reference>
<dbReference type="AlphaFoldDB" id="A0A822ZGB7"/>
<evidence type="ECO:0000313" key="2">
    <source>
        <dbReference type="EMBL" id="DAD42721.1"/>
    </source>
</evidence>
<dbReference type="Proteomes" id="UP000607653">
    <property type="component" value="Unassembled WGS sequence"/>
</dbReference>
<accession>A0A822ZGB7</accession>
<dbReference type="EMBL" id="DUZY01000006">
    <property type="protein sequence ID" value="DAD42721.1"/>
    <property type="molecule type" value="Genomic_DNA"/>
</dbReference>
<keyword evidence="3" id="KW-1185">Reference proteome</keyword>
<evidence type="ECO:0000256" key="1">
    <source>
        <dbReference type="SAM" id="Phobius"/>
    </source>
</evidence>